<evidence type="ECO:0000256" key="9">
    <source>
        <dbReference type="ARBA" id="ARBA00023052"/>
    </source>
</evidence>
<evidence type="ECO:0000256" key="3">
    <source>
        <dbReference type="ARBA" id="ARBA00007812"/>
    </source>
</evidence>
<dbReference type="FunFam" id="3.40.50.1220:FF:000008">
    <property type="entry name" value="Acetolactate synthase"/>
    <property type="match status" value="1"/>
</dbReference>
<evidence type="ECO:0000313" key="16">
    <source>
        <dbReference type="Proteomes" id="UP000220768"/>
    </source>
</evidence>
<keyword evidence="5 11" id="KW-0028">Amino-acid biosynthesis</keyword>
<feature type="domain" description="Thiamine pyrophosphate enzyme TPP-binding" evidence="13">
    <location>
        <begin position="394"/>
        <end position="525"/>
    </location>
</feature>
<comment type="catalytic activity">
    <reaction evidence="11">
        <text>2 pyruvate + H(+) = (2S)-2-acetolactate + CO2</text>
        <dbReference type="Rhea" id="RHEA:25249"/>
        <dbReference type="ChEBI" id="CHEBI:15361"/>
        <dbReference type="ChEBI" id="CHEBI:15378"/>
        <dbReference type="ChEBI" id="CHEBI:16526"/>
        <dbReference type="ChEBI" id="CHEBI:58476"/>
        <dbReference type="EC" id="2.2.1.6"/>
    </reaction>
</comment>
<dbReference type="InterPro" id="IPR012000">
    <property type="entry name" value="Thiamin_PyroP_enz_cen_dom"/>
</dbReference>
<organism evidence="15 16">
    <name type="scientific">Rhizobium chutanense</name>
    <dbReference type="NCBI Taxonomy" id="2035448"/>
    <lineage>
        <taxon>Bacteria</taxon>
        <taxon>Pseudomonadati</taxon>
        <taxon>Pseudomonadota</taxon>
        <taxon>Alphaproteobacteria</taxon>
        <taxon>Hyphomicrobiales</taxon>
        <taxon>Rhizobiaceae</taxon>
        <taxon>Rhizobium/Agrobacterium group</taxon>
        <taxon>Rhizobium</taxon>
    </lineage>
</organism>
<reference evidence="15 16" key="1">
    <citation type="submission" date="2017-09" db="EMBL/GenBank/DDBJ databases">
        <title>Comparative genomics of rhizobia isolated from Phaseolus vulgaris in China.</title>
        <authorList>
            <person name="Tong W."/>
        </authorList>
    </citation>
    <scope>NUCLEOTIDE SEQUENCE [LARGE SCALE GENOMIC DNA]</scope>
    <source>
        <strain evidence="15 16">C5</strain>
    </source>
</reference>
<dbReference type="InterPro" id="IPR039368">
    <property type="entry name" value="AHAS_TPP"/>
</dbReference>
<dbReference type="InterPro" id="IPR011766">
    <property type="entry name" value="TPP_enzyme_TPP-bd"/>
</dbReference>
<dbReference type="Pfam" id="PF02775">
    <property type="entry name" value="TPP_enzyme_C"/>
    <property type="match status" value="1"/>
</dbReference>
<evidence type="ECO:0000256" key="8">
    <source>
        <dbReference type="ARBA" id="ARBA00022842"/>
    </source>
</evidence>
<proteinExistence type="inferred from homology"/>
<dbReference type="UniPathway" id="UPA00049">
    <property type="reaction ID" value="UER00059"/>
</dbReference>
<dbReference type="PANTHER" id="PTHR18968">
    <property type="entry name" value="THIAMINE PYROPHOSPHATE ENZYMES"/>
    <property type="match status" value="1"/>
</dbReference>
<dbReference type="RefSeq" id="WP_097615277.1">
    <property type="nucleotide sequence ID" value="NZ_NWSV01000028.1"/>
</dbReference>
<keyword evidence="9 11" id="KW-0786">Thiamine pyrophosphate</keyword>
<comment type="pathway">
    <text evidence="1 11">Amino-acid biosynthesis; L-isoleucine biosynthesis; L-isoleucine from 2-oxobutanoate: step 1/4.</text>
</comment>
<dbReference type="Gene3D" id="3.40.50.970">
    <property type="match status" value="2"/>
</dbReference>
<evidence type="ECO:0000256" key="2">
    <source>
        <dbReference type="ARBA" id="ARBA00005025"/>
    </source>
</evidence>
<dbReference type="NCBIfam" id="TIGR00118">
    <property type="entry name" value="acolac_lg"/>
    <property type="match status" value="1"/>
</dbReference>
<feature type="domain" description="Thiamine pyrophosphate enzyme central" evidence="12">
    <location>
        <begin position="192"/>
        <end position="329"/>
    </location>
</feature>
<dbReference type="InterPro" id="IPR012001">
    <property type="entry name" value="Thiamin_PyroP_enz_TPP-bd_dom"/>
</dbReference>
<feature type="domain" description="Thiamine pyrophosphate enzyme N-terminal TPP-binding" evidence="14">
    <location>
        <begin position="1"/>
        <end position="117"/>
    </location>
</feature>
<accession>A0A2A6J490</accession>
<comment type="similarity">
    <text evidence="3 11">Belongs to the TPP enzyme family.</text>
</comment>
<dbReference type="SUPFAM" id="SSF52518">
    <property type="entry name" value="Thiamin diphosphate-binding fold (THDP-binding)"/>
    <property type="match status" value="2"/>
</dbReference>
<evidence type="ECO:0000259" key="13">
    <source>
        <dbReference type="Pfam" id="PF02775"/>
    </source>
</evidence>
<keyword evidence="8 11" id="KW-0460">Magnesium</keyword>
<dbReference type="UniPathway" id="UPA00047">
    <property type="reaction ID" value="UER00055"/>
</dbReference>
<evidence type="ECO:0000256" key="4">
    <source>
        <dbReference type="ARBA" id="ARBA00013145"/>
    </source>
</evidence>
<comment type="caution">
    <text evidence="15">The sequence shown here is derived from an EMBL/GenBank/DDBJ whole genome shotgun (WGS) entry which is preliminary data.</text>
</comment>
<evidence type="ECO:0000256" key="7">
    <source>
        <dbReference type="ARBA" id="ARBA00022723"/>
    </source>
</evidence>
<evidence type="ECO:0000256" key="10">
    <source>
        <dbReference type="ARBA" id="ARBA00023304"/>
    </source>
</evidence>
<dbReference type="GO" id="GO:0050660">
    <property type="term" value="F:flavin adenine dinucleotide binding"/>
    <property type="evidence" value="ECO:0007669"/>
    <property type="project" value="InterPro"/>
</dbReference>
<dbReference type="GO" id="GO:0009097">
    <property type="term" value="P:isoleucine biosynthetic process"/>
    <property type="evidence" value="ECO:0007669"/>
    <property type="project" value="UniProtKB-UniPathway"/>
</dbReference>
<comment type="pathway">
    <text evidence="2 11">Amino-acid biosynthesis; L-valine biosynthesis; L-valine from pyruvate: step 1/4.</text>
</comment>
<dbReference type="CDD" id="cd07035">
    <property type="entry name" value="TPP_PYR_POX_like"/>
    <property type="match status" value="1"/>
</dbReference>
<keyword evidence="10 11" id="KW-0100">Branched-chain amino acid biosynthesis</keyword>
<dbReference type="SUPFAM" id="SSF52467">
    <property type="entry name" value="DHS-like NAD/FAD-binding domain"/>
    <property type="match status" value="1"/>
</dbReference>
<keyword evidence="16" id="KW-1185">Reference proteome</keyword>
<evidence type="ECO:0000256" key="6">
    <source>
        <dbReference type="ARBA" id="ARBA00022679"/>
    </source>
</evidence>
<dbReference type="GO" id="GO:0005948">
    <property type="term" value="C:acetolactate synthase complex"/>
    <property type="evidence" value="ECO:0007669"/>
    <property type="project" value="TreeGrafter"/>
</dbReference>
<evidence type="ECO:0000313" key="15">
    <source>
        <dbReference type="EMBL" id="PDT00976.1"/>
    </source>
</evidence>
<keyword evidence="7 11" id="KW-0479">Metal-binding</keyword>
<dbReference type="Gene3D" id="3.40.50.1220">
    <property type="entry name" value="TPP-binding domain"/>
    <property type="match status" value="1"/>
</dbReference>
<dbReference type="InterPro" id="IPR029035">
    <property type="entry name" value="DHS-like_NAD/FAD-binding_dom"/>
</dbReference>
<dbReference type="Pfam" id="PF02776">
    <property type="entry name" value="TPP_enzyme_N"/>
    <property type="match status" value="1"/>
</dbReference>
<evidence type="ECO:0000256" key="1">
    <source>
        <dbReference type="ARBA" id="ARBA00004974"/>
    </source>
</evidence>
<dbReference type="Pfam" id="PF00205">
    <property type="entry name" value="TPP_enzyme_M"/>
    <property type="match status" value="1"/>
</dbReference>
<dbReference type="InterPro" id="IPR029061">
    <property type="entry name" value="THDP-binding"/>
</dbReference>
<evidence type="ECO:0000259" key="12">
    <source>
        <dbReference type="Pfam" id="PF00205"/>
    </source>
</evidence>
<evidence type="ECO:0000256" key="5">
    <source>
        <dbReference type="ARBA" id="ARBA00022605"/>
    </source>
</evidence>
<gene>
    <name evidence="15" type="primary">ilvB</name>
    <name evidence="15" type="ORF">CO666_28025</name>
</gene>
<dbReference type="GO" id="GO:0000287">
    <property type="term" value="F:magnesium ion binding"/>
    <property type="evidence" value="ECO:0007669"/>
    <property type="project" value="UniProtKB-UniRule"/>
</dbReference>
<dbReference type="GO" id="GO:0009099">
    <property type="term" value="P:L-valine biosynthetic process"/>
    <property type="evidence" value="ECO:0007669"/>
    <property type="project" value="UniProtKB-UniPathway"/>
</dbReference>
<dbReference type="AlphaFoldDB" id="A0A2A6J490"/>
<dbReference type="InterPro" id="IPR012846">
    <property type="entry name" value="Acetolactate_synth_lsu"/>
</dbReference>
<evidence type="ECO:0000256" key="11">
    <source>
        <dbReference type="RuleBase" id="RU003591"/>
    </source>
</evidence>
<dbReference type="PROSITE" id="PS00187">
    <property type="entry name" value="TPP_ENZYMES"/>
    <property type="match status" value="1"/>
</dbReference>
<dbReference type="Proteomes" id="UP000220768">
    <property type="component" value="Unassembled WGS sequence"/>
</dbReference>
<dbReference type="GO" id="GO:0030976">
    <property type="term" value="F:thiamine pyrophosphate binding"/>
    <property type="evidence" value="ECO:0007669"/>
    <property type="project" value="UniProtKB-UniRule"/>
</dbReference>
<dbReference type="EC" id="2.2.1.6" evidence="4 11"/>
<dbReference type="GO" id="GO:0003984">
    <property type="term" value="F:acetolactate synthase activity"/>
    <property type="evidence" value="ECO:0007669"/>
    <property type="project" value="UniProtKB-EC"/>
</dbReference>
<evidence type="ECO:0000259" key="14">
    <source>
        <dbReference type="Pfam" id="PF02776"/>
    </source>
</evidence>
<dbReference type="InterPro" id="IPR045229">
    <property type="entry name" value="TPP_enz"/>
</dbReference>
<name>A0A2A6J490_9HYPH</name>
<dbReference type="PANTHER" id="PTHR18968:SF13">
    <property type="entry name" value="ACETOLACTATE SYNTHASE CATALYTIC SUBUNIT, MITOCHONDRIAL"/>
    <property type="match status" value="1"/>
</dbReference>
<protein>
    <recommendedName>
        <fullName evidence="4 11">Acetolactate synthase</fullName>
        <ecNumber evidence="4 11">2.2.1.6</ecNumber>
    </recommendedName>
</protein>
<sequence>MTGAEIVLQALRDNGVRHIFGYPGAAVLPIYDELFQQEDIRHILVRHEQGAGHAAEGYARSTGKVGVMLVTSGPGVTNAITPLQDALMDSVPLVCLSGQVPTTLIGSDAFQECDTVGITRACTKHNRLVGDVNDLAATIHEAFRIASSGRPGPVLVDMPKDVLFASGSYTPPEAVAARMSDQPDRRGDIGKIEAAVALMAAARRPVICAGGGVINSGPEAVKLLRELVDLSGFPVTSRLMGLGAYPASGPNWLKMTGLHGSYEANMAMHDCDVMLCIGARFDGEVTAGVNGFSPNSRKIHIDIDAASLSKIARADIGIRGDAAHVLADLVGLWRALPQAPDRARLTEWWSAIAGWRARRSFSYAMRDDVIMPQYAIERLYQLTKDRDTYITTEVGQHRIWAAQYYGFERPNRWMTSGGLGTMGYGLPAALGVQIANPNSLVIDIAGDASVQLTMKEMSAAVQHQAPIKIFILNNGYPGQRQHGNPDFVKLAEAYGGHGIRCEKPAELDDAILEMIEVDMPVLFDCRVAELANCLPMICTGRAGSEPKG</sequence>
<comment type="cofactor">
    <cofactor evidence="11">
        <name>thiamine diphosphate</name>
        <dbReference type="ChEBI" id="CHEBI:58937"/>
    </cofactor>
    <text evidence="11">Binds 1 thiamine pyrophosphate per subunit.</text>
</comment>
<dbReference type="CDD" id="cd02015">
    <property type="entry name" value="TPP_AHAS"/>
    <property type="match status" value="1"/>
</dbReference>
<dbReference type="FunFam" id="3.40.50.970:FF:000007">
    <property type="entry name" value="Acetolactate synthase"/>
    <property type="match status" value="1"/>
</dbReference>
<dbReference type="InterPro" id="IPR000399">
    <property type="entry name" value="TPP-bd_CS"/>
</dbReference>
<dbReference type="EMBL" id="NWSV01000028">
    <property type="protein sequence ID" value="PDT00976.1"/>
    <property type="molecule type" value="Genomic_DNA"/>
</dbReference>
<keyword evidence="6 11" id="KW-0808">Transferase</keyword>
<comment type="cofactor">
    <cofactor evidence="11">
        <name>Mg(2+)</name>
        <dbReference type="ChEBI" id="CHEBI:18420"/>
    </cofactor>
    <text evidence="11">Binds 1 Mg(2+) ion per subunit.</text>
</comment>